<dbReference type="HAMAP" id="MF_00201">
    <property type="entry name" value="RecO"/>
    <property type="match status" value="1"/>
</dbReference>
<dbReference type="NCBIfam" id="TIGR00613">
    <property type="entry name" value="reco"/>
    <property type="match status" value="1"/>
</dbReference>
<name>A0ABT1SI82_9FIRM</name>
<keyword evidence="3 7" id="KW-0227">DNA damage</keyword>
<organism evidence="9 10">
    <name type="scientific">Massilicoli timonensis</name>
    <dbReference type="NCBI Taxonomy" id="2015901"/>
    <lineage>
        <taxon>Bacteria</taxon>
        <taxon>Bacillati</taxon>
        <taxon>Bacillota</taxon>
        <taxon>Erysipelotrichia</taxon>
        <taxon>Erysipelotrichales</taxon>
        <taxon>Erysipelotrichaceae</taxon>
        <taxon>Massilicoli</taxon>
    </lineage>
</organism>
<dbReference type="Gene3D" id="2.40.50.140">
    <property type="entry name" value="Nucleic acid-binding proteins"/>
    <property type="match status" value="1"/>
</dbReference>
<dbReference type="Pfam" id="PF02565">
    <property type="entry name" value="RecO_C"/>
    <property type="match status" value="1"/>
</dbReference>
<dbReference type="RefSeq" id="WP_256197314.1">
    <property type="nucleotide sequence ID" value="NZ_JANGCH010000002.1"/>
</dbReference>
<accession>A0ABT1SI82</accession>
<evidence type="ECO:0000313" key="10">
    <source>
        <dbReference type="Proteomes" id="UP001524435"/>
    </source>
</evidence>
<dbReference type="Pfam" id="PF11967">
    <property type="entry name" value="RecO_N"/>
    <property type="match status" value="1"/>
</dbReference>
<dbReference type="Gene3D" id="1.20.1440.120">
    <property type="entry name" value="Recombination protein O, C-terminal domain"/>
    <property type="match status" value="1"/>
</dbReference>
<dbReference type="InterPro" id="IPR042242">
    <property type="entry name" value="RecO_C"/>
</dbReference>
<proteinExistence type="inferred from homology"/>
<feature type="domain" description="DNA replication/recombination mediator RecO N-terminal" evidence="8">
    <location>
        <begin position="3"/>
        <end position="75"/>
    </location>
</feature>
<evidence type="ECO:0000313" key="9">
    <source>
        <dbReference type="EMBL" id="MCQ5120933.1"/>
    </source>
</evidence>
<dbReference type="InterPro" id="IPR003717">
    <property type="entry name" value="RecO"/>
</dbReference>
<comment type="caution">
    <text evidence="9">The sequence shown here is derived from an EMBL/GenBank/DDBJ whole genome shotgun (WGS) entry which is preliminary data.</text>
</comment>
<dbReference type="Proteomes" id="UP001524435">
    <property type="component" value="Unassembled WGS sequence"/>
</dbReference>
<keyword evidence="5 7" id="KW-0234">DNA repair</keyword>
<dbReference type="InterPro" id="IPR012340">
    <property type="entry name" value="NA-bd_OB-fold"/>
</dbReference>
<keyword evidence="10" id="KW-1185">Reference proteome</keyword>
<comment type="similarity">
    <text evidence="1 7">Belongs to the RecO family.</text>
</comment>
<evidence type="ECO:0000256" key="2">
    <source>
        <dbReference type="ARBA" id="ARBA00021310"/>
    </source>
</evidence>
<evidence type="ECO:0000256" key="4">
    <source>
        <dbReference type="ARBA" id="ARBA00023172"/>
    </source>
</evidence>
<evidence type="ECO:0000256" key="1">
    <source>
        <dbReference type="ARBA" id="ARBA00007452"/>
    </source>
</evidence>
<dbReference type="SUPFAM" id="SSF50249">
    <property type="entry name" value="Nucleic acid-binding proteins"/>
    <property type="match status" value="1"/>
</dbReference>
<evidence type="ECO:0000256" key="7">
    <source>
        <dbReference type="HAMAP-Rule" id="MF_00201"/>
    </source>
</evidence>
<dbReference type="PANTHER" id="PTHR33991">
    <property type="entry name" value="DNA REPAIR PROTEIN RECO"/>
    <property type="match status" value="1"/>
</dbReference>
<gene>
    <name evidence="7 9" type="primary">recO</name>
    <name evidence="9" type="ORF">NE663_01500</name>
</gene>
<dbReference type="PANTHER" id="PTHR33991:SF1">
    <property type="entry name" value="DNA REPAIR PROTEIN RECO"/>
    <property type="match status" value="1"/>
</dbReference>
<dbReference type="EMBL" id="JANGCH010000002">
    <property type="protein sequence ID" value="MCQ5120933.1"/>
    <property type="molecule type" value="Genomic_DNA"/>
</dbReference>
<dbReference type="InterPro" id="IPR022572">
    <property type="entry name" value="DNA_rep/recomb_RecO_N"/>
</dbReference>
<reference evidence="9 10" key="1">
    <citation type="submission" date="2022-06" db="EMBL/GenBank/DDBJ databases">
        <title>Isolation of gut microbiota from human fecal samples.</title>
        <authorList>
            <person name="Pamer E.G."/>
            <person name="Barat B."/>
            <person name="Waligurski E."/>
            <person name="Medina S."/>
            <person name="Paddock L."/>
            <person name="Mostad J."/>
        </authorList>
    </citation>
    <scope>NUCLEOTIDE SEQUENCE [LARGE SCALE GENOMIC DNA]</scope>
    <source>
        <strain evidence="9 10">DFI.6.1</strain>
    </source>
</reference>
<comment type="function">
    <text evidence="7">Involved in DNA repair and RecF pathway recombination.</text>
</comment>
<keyword evidence="4 7" id="KW-0233">DNA recombination</keyword>
<evidence type="ECO:0000256" key="5">
    <source>
        <dbReference type="ARBA" id="ARBA00023204"/>
    </source>
</evidence>
<dbReference type="SUPFAM" id="SSF57863">
    <property type="entry name" value="ArfGap/RecO-like zinc finger"/>
    <property type="match status" value="1"/>
</dbReference>
<sequence>MKEIKGIILSIKDYREYDTLMQIMSEEGIYSVVGKGHRRMKSKQAPLCQLFAYVSCICHAKNEYATIYTLRSVQMLTYYRKIREDLCKQAIALFFLEAVLQLKEGELFEHLKYALDLLEDSTKPYAAAALFAAQLTHLQGIDPYVDGCVKCGSKQVSGISVEHGGFVCRECMRAQEAVLTVEELRKFRLLQKADYTHYALLESHGDWNLQDLERQLAFLTRYGFLQFNSVELLEKIAALD</sequence>
<evidence type="ECO:0000256" key="6">
    <source>
        <dbReference type="ARBA" id="ARBA00033409"/>
    </source>
</evidence>
<protein>
    <recommendedName>
        <fullName evidence="2 7">DNA repair protein RecO</fullName>
    </recommendedName>
    <alternativeName>
        <fullName evidence="6 7">Recombination protein O</fullName>
    </alternativeName>
</protein>
<dbReference type="InterPro" id="IPR037278">
    <property type="entry name" value="ARFGAP/RecO"/>
</dbReference>
<evidence type="ECO:0000259" key="8">
    <source>
        <dbReference type="Pfam" id="PF11967"/>
    </source>
</evidence>
<evidence type="ECO:0000256" key="3">
    <source>
        <dbReference type="ARBA" id="ARBA00022763"/>
    </source>
</evidence>